<dbReference type="InterPro" id="IPR001672">
    <property type="entry name" value="G6P_Isomerase"/>
</dbReference>
<dbReference type="EC" id="5.3.1.9" evidence="3"/>
<evidence type="ECO:0000256" key="3">
    <source>
        <dbReference type="ARBA" id="ARBA00011952"/>
    </source>
</evidence>
<accession>A0A3B0X2G7</accession>
<dbReference type="SUPFAM" id="SSF53697">
    <property type="entry name" value="SIS domain"/>
    <property type="match status" value="1"/>
</dbReference>
<dbReference type="GO" id="GO:0006094">
    <property type="term" value="P:gluconeogenesis"/>
    <property type="evidence" value="ECO:0007669"/>
    <property type="project" value="UniProtKB-KW"/>
</dbReference>
<comment type="similarity">
    <text evidence="2">Belongs to the GPI family.</text>
</comment>
<evidence type="ECO:0000256" key="1">
    <source>
        <dbReference type="ARBA" id="ARBA00004926"/>
    </source>
</evidence>
<comment type="catalytic activity">
    <reaction evidence="7">
        <text>alpha-D-glucose 6-phosphate = beta-D-fructose 6-phosphate</text>
        <dbReference type="Rhea" id="RHEA:11816"/>
        <dbReference type="ChEBI" id="CHEBI:57634"/>
        <dbReference type="ChEBI" id="CHEBI:58225"/>
        <dbReference type="EC" id="5.3.1.9"/>
    </reaction>
</comment>
<dbReference type="InterPro" id="IPR035476">
    <property type="entry name" value="SIS_PGI_1"/>
</dbReference>
<protein>
    <recommendedName>
        <fullName evidence="3">glucose-6-phosphate isomerase</fullName>
        <ecNumber evidence="3">5.3.1.9</ecNumber>
    </recommendedName>
</protein>
<dbReference type="PRINTS" id="PR00662">
    <property type="entry name" value="G6PISOMERASE"/>
</dbReference>
<dbReference type="InterPro" id="IPR046348">
    <property type="entry name" value="SIS_dom_sf"/>
</dbReference>
<reference evidence="8" key="1">
    <citation type="submission" date="2018-06" db="EMBL/GenBank/DDBJ databases">
        <authorList>
            <person name="Zhirakovskaya E."/>
        </authorList>
    </citation>
    <scope>NUCLEOTIDE SEQUENCE</scope>
</reference>
<dbReference type="EMBL" id="UOFB01000426">
    <property type="protein sequence ID" value="VAW50044.1"/>
    <property type="molecule type" value="Genomic_DNA"/>
</dbReference>
<keyword evidence="4" id="KW-0312">Gluconeogenesis</keyword>
<dbReference type="Gene3D" id="1.10.1390.10">
    <property type="match status" value="1"/>
</dbReference>
<dbReference type="Pfam" id="PF00342">
    <property type="entry name" value="PGI"/>
    <property type="match status" value="1"/>
</dbReference>
<dbReference type="GO" id="GO:0097367">
    <property type="term" value="F:carbohydrate derivative binding"/>
    <property type="evidence" value="ECO:0007669"/>
    <property type="project" value="InterPro"/>
</dbReference>
<evidence type="ECO:0000256" key="5">
    <source>
        <dbReference type="ARBA" id="ARBA00023152"/>
    </source>
</evidence>
<dbReference type="InterPro" id="IPR018189">
    <property type="entry name" value="Phosphoglucose_isomerase_CS"/>
</dbReference>
<dbReference type="PANTHER" id="PTHR11469">
    <property type="entry name" value="GLUCOSE-6-PHOSPHATE ISOMERASE"/>
    <property type="match status" value="1"/>
</dbReference>
<dbReference type="GO" id="GO:0051156">
    <property type="term" value="P:glucose 6-phosphate metabolic process"/>
    <property type="evidence" value="ECO:0007669"/>
    <property type="project" value="TreeGrafter"/>
</dbReference>
<evidence type="ECO:0000313" key="8">
    <source>
        <dbReference type="EMBL" id="VAW50044.1"/>
    </source>
</evidence>
<keyword evidence="5" id="KW-0324">Glycolysis</keyword>
<gene>
    <name evidence="8" type="ORF">MNBD_GAMMA04-1695</name>
</gene>
<dbReference type="AlphaFoldDB" id="A0A3B0X2G7"/>
<dbReference type="Gene3D" id="3.40.50.10490">
    <property type="entry name" value="Glucose-6-phosphate isomerase like protein, domain 1"/>
    <property type="match status" value="2"/>
</dbReference>
<dbReference type="CDD" id="cd05016">
    <property type="entry name" value="SIS_PGI_2"/>
    <property type="match status" value="1"/>
</dbReference>
<evidence type="ECO:0000256" key="7">
    <source>
        <dbReference type="ARBA" id="ARBA00029321"/>
    </source>
</evidence>
<dbReference type="InterPro" id="IPR023096">
    <property type="entry name" value="G6P_Isomerase_C"/>
</dbReference>
<dbReference type="InterPro" id="IPR035482">
    <property type="entry name" value="SIS_PGI_2"/>
</dbReference>
<dbReference type="HAMAP" id="MF_00473">
    <property type="entry name" value="G6P_isomerase"/>
    <property type="match status" value="1"/>
</dbReference>
<evidence type="ECO:0000256" key="6">
    <source>
        <dbReference type="ARBA" id="ARBA00023235"/>
    </source>
</evidence>
<dbReference type="UniPathway" id="UPA00109">
    <property type="reaction ID" value="UER00181"/>
</dbReference>
<dbReference type="CDD" id="cd05015">
    <property type="entry name" value="SIS_PGI_1"/>
    <property type="match status" value="1"/>
</dbReference>
<dbReference type="PANTHER" id="PTHR11469:SF1">
    <property type="entry name" value="GLUCOSE-6-PHOSPHATE ISOMERASE"/>
    <property type="match status" value="1"/>
</dbReference>
<dbReference type="NCBIfam" id="NF001211">
    <property type="entry name" value="PRK00179.1"/>
    <property type="match status" value="1"/>
</dbReference>
<sequence length="521" mass="59386">MINTRAYATLKPLAQSMKKQYLKTLFEQDTLRFEQFHQQMEGLLFDFSKQKIDSDILNGLLALAEELELKEWIEKLFNGEKINHTESRAAWHTALRDIQSPPPEVAQQWRSMESLVNKVHQRQFRGYSGKPIVDIVNIGVGGSDLGPLMITHALDKDKHPHAPEVHFVSTLDARQLHKILDALDPETTLFVVASKSFTTIDTLSLAKTAKEWLQQHAPCNQGVMNHFIGISTNPKKMSEWGILPDYQLLFWEWVGGRFSLWSTIGFSIALKLGMQGYNDMLAGAHAMDEHFKNTPFKQNIPVLLGLIGIWNTNFLDLKAQAILPYDSRLKYFASYLEQLEMESNGKSTRRDGTPVTYRTCPVLWGEVGPNAQHAFYQLLHQGTERVMSDFILFTKGHSDSERALYHQNLNIANCLAQSRAMMIGDTNEDLHKNYPGDQVSNTLLLKQLDAHHLGMLVALYEHKVFVQSVIWNINAFDQWGVELGKKLAKDVLNHIKTQSTDDLDSSTANILKHIWEQHNEN</sequence>
<dbReference type="PROSITE" id="PS00174">
    <property type="entry name" value="P_GLUCOSE_ISOMERASE_2"/>
    <property type="match status" value="1"/>
</dbReference>
<evidence type="ECO:0000256" key="2">
    <source>
        <dbReference type="ARBA" id="ARBA00006604"/>
    </source>
</evidence>
<dbReference type="GO" id="GO:0004347">
    <property type="term" value="F:glucose-6-phosphate isomerase activity"/>
    <property type="evidence" value="ECO:0007669"/>
    <property type="project" value="UniProtKB-EC"/>
</dbReference>
<comment type="pathway">
    <text evidence="1">Carbohydrate degradation; glycolysis; D-glyceraldehyde 3-phosphate and glycerone phosphate from D-glucose: step 2/4.</text>
</comment>
<name>A0A3B0X2G7_9ZZZZ</name>
<evidence type="ECO:0000256" key="4">
    <source>
        <dbReference type="ARBA" id="ARBA00022432"/>
    </source>
</evidence>
<proteinExistence type="inferred from homology"/>
<dbReference type="GO" id="GO:0006096">
    <property type="term" value="P:glycolytic process"/>
    <property type="evidence" value="ECO:0007669"/>
    <property type="project" value="UniProtKB-UniPathway"/>
</dbReference>
<dbReference type="GO" id="GO:0005829">
    <property type="term" value="C:cytosol"/>
    <property type="evidence" value="ECO:0007669"/>
    <property type="project" value="TreeGrafter"/>
</dbReference>
<organism evidence="8">
    <name type="scientific">hydrothermal vent metagenome</name>
    <dbReference type="NCBI Taxonomy" id="652676"/>
    <lineage>
        <taxon>unclassified sequences</taxon>
        <taxon>metagenomes</taxon>
        <taxon>ecological metagenomes</taxon>
    </lineage>
</organism>
<dbReference type="PROSITE" id="PS00765">
    <property type="entry name" value="P_GLUCOSE_ISOMERASE_1"/>
    <property type="match status" value="1"/>
</dbReference>
<dbReference type="PROSITE" id="PS51463">
    <property type="entry name" value="P_GLUCOSE_ISOMERASE_3"/>
    <property type="match status" value="1"/>
</dbReference>
<keyword evidence="6 8" id="KW-0413">Isomerase</keyword>
<dbReference type="GO" id="GO:0048029">
    <property type="term" value="F:monosaccharide binding"/>
    <property type="evidence" value="ECO:0007669"/>
    <property type="project" value="TreeGrafter"/>
</dbReference>